<evidence type="ECO:0000313" key="2">
    <source>
        <dbReference type="Proteomes" id="UP000537204"/>
    </source>
</evidence>
<dbReference type="RefSeq" id="WP_183878299.1">
    <property type="nucleotide sequence ID" value="NZ_JACHCD010000002.1"/>
</dbReference>
<dbReference type="EMBL" id="JACHCE010000001">
    <property type="protein sequence ID" value="MBB5634465.1"/>
    <property type="molecule type" value="Genomic_DNA"/>
</dbReference>
<name>A0A7W9DYE8_9SPHI</name>
<comment type="caution">
    <text evidence="1">The sequence shown here is derived from an EMBL/GenBank/DDBJ whole genome shotgun (WGS) entry which is preliminary data.</text>
</comment>
<evidence type="ECO:0000313" key="1">
    <source>
        <dbReference type="EMBL" id="MBB5634465.1"/>
    </source>
</evidence>
<dbReference type="AlphaFoldDB" id="A0A7W9DYE8"/>
<gene>
    <name evidence="1" type="ORF">HDE68_000350</name>
</gene>
<sequence length="49" mass="5421">MSKLNLFKTAKNSTNKNVRNFSAEASPAPNQLEGGIIFGNDDFYVVVSW</sequence>
<organism evidence="1 2">
    <name type="scientific">Pedobacter cryoconitis</name>
    <dbReference type="NCBI Taxonomy" id="188932"/>
    <lineage>
        <taxon>Bacteria</taxon>
        <taxon>Pseudomonadati</taxon>
        <taxon>Bacteroidota</taxon>
        <taxon>Sphingobacteriia</taxon>
        <taxon>Sphingobacteriales</taxon>
        <taxon>Sphingobacteriaceae</taxon>
        <taxon>Pedobacter</taxon>
    </lineage>
</organism>
<dbReference type="Proteomes" id="UP000537204">
    <property type="component" value="Unassembled WGS sequence"/>
</dbReference>
<proteinExistence type="predicted"/>
<reference evidence="1 2" key="1">
    <citation type="submission" date="2020-08" db="EMBL/GenBank/DDBJ databases">
        <title>Genomic Encyclopedia of Type Strains, Phase IV (KMG-V): Genome sequencing to study the core and pangenomes of soil and plant-associated prokaryotes.</title>
        <authorList>
            <person name="Whitman W."/>
        </authorList>
    </citation>
    <scope>NUCLEOTIDE SEQUENCE [LARGE SCALE GENOMIC DNA]</scope>
    <source>
        <strain evidence="1 2">S3M1</strain>
    </source>
</reference>
<protein>
    <submittedName>
        <fullName evidence="1">Uncharacterized protein</fullName>
    </submittedName>
</protein>
<accession>A0A7W9DYE8</accession>